<name>A0ABU1N2I7_9CAUL</name>
<dbReference type="EC" id="1.17.4.1" evidence="3"/>
<evidence type="ECO:0000256" key="11">
    <source>
        <dbReference type="ARBA" id="ARBA00033050"/>
    </source>
</evidence>
<comment type="function">
    <text evidence="10">Catalyzes the reduction of ribonucleotides to deoxyribonucleotides. May function to provide a pool of deoxyribonucleotide precursors for DNA repair during oxygen limitation and/or for immediate growth after restoration of oxygen.</text>
</comment>
<keyword evidence="5" id="KW-0846">Cobalamin</keyword>
<organism evidence="15 16">
    <name type="scientific">Caulobacter rhizosphaerae</name>
    <dbReference type="NCBI Taxonomy" id="2010972"/>
    <lineage>
        <taxon>Bacteria</taxon>
        <taxon>Pseudomonadati</taxon>
        <taxon>Pseudomonadota</taxon>
        <taxon>Alphaproteobacteria</taxon>
        <taxon>Caulobacterales</taxon>
        <taxon>Caulobacteraceae</taxon>
        <taxon>Caulobacter</taxon>
    </lineage>
</organism>
<feature type="domain" description="TSCPD" evidence="14">
    <location>
        <begin position="703"/>
        <end position="806"/>
    </location>
</feature>
<evidence type="ECO:0000256" key="5">
    <source>
        <dbReference type="ARBA" id="ARBA00022628"/>
    </source>
</evidence>
<evidence type="ECO:0000313" key="16">
    <source>
        <dbReference type="Proteomes" id="UP001262754"/>
    </source>
</evidence>
<feature type="region of interest" description="Disordered" evidence="13">
    <location>
        <begin position="822"/>
        <end position="841"/>
    </location>
</feature>
<dbReference type="InterPro" id="IPR024434">
    <property type="entry name" value="TSCPD_dom"/>
</dbReference>
<evidence type="ECO:0000256" key="10">
    <source>
        <dbReference type="ARBA" id="ARBA00025437"/>
    </source>
</evidence>
<keyword evidence="6" id="KW-0237">DNA synthesis</keyword>
<evidence type="ECO:0000256" key="13">
    <source>
        <dbReference type="SAM" id="MobiDB-lite"/>
    </source>
</evidence>
<evidence type="ECO:0000256" key="1">
    <source>
        <dbReference type="ARBA" id="ARBA00001922"/>
    </source>
</evidence>
<dbReference type="RefSeq" id="WP_310033271.1">
    <property type="nucleotide sequence ID" value="NZ_JAVDRL010000010.1"/>
</dbReference>
<sequence length="921" mass="95727">MRIQSRHPASTPRLALREIERPDAVIEVLAPEDWPDARVEAWLDWAARDCNEGVMDAEAPLGGGLARYADHLAKTGLSDGLFGDAADASAFRDALLATMLTGLASPASTATAPLRLPDIGEIEFRRAAEGHLAHWRSARLAAKAAARLDAALAQVGDAVQRCHGDAKACADPSKNSALGRAARRARDLGADDRMILDAIALAGAPRTGLIEPDAKAPAPLVASASRQGVAAVDEAASFAAQVGWETSALVLALSPDDAENLARGAPVRAAIDVTAFQHGEAFDTASFNQVVGLWATALEIERGDRPAEIGLAGVGDWLLTQGLSPAGELGRDAASALWALTVGAALSASAEAAAALGADPAFAQERQTVLRSLAERRVRAAALRSPLASEAAAALAVAHGLARKHGLRSSRLVAAFADPEAALRLGGKPLGAAAAAAPISTAQTADGLLVPTFSAAGHICLTEAGADFDAARRHAMGHGSLADSPAIDHTVLQARGFTAHEIELAEDALRHADDLRAAFAPAVIGAGFLSDVLGVPADLLADPDFDTLAFAGFSETEIETAERHALGARRLSDCEALEGELRALFSAVELPVLADRLAMQAAVETFTCLANPAVLDLPFDARPADAARLQAAAARAGVRALRLNRIAAPAGFVLALPEETEAPKPTRPETVVGSPPPAPVKERIVERVVERIVERGGRSRRKLPDRRKGYIQKAAVGGHKVYLHTGEYEDGEVGEIFIDMHKEGAAFRSLMNNFAIAISIGLQYGVPLDEFVDAYVFTKFEPAGPVTGNDSIRSATSILDYIFRELGVSYLGRDDLANADPGEFNADGLGRGEGAPDGEVEAEPLPASKFISKGFSRGAAPDNLVFLPFGGRRDQEPRPVGASGDVCPACGDLALSRKGGLVVCDSCGTQAGAAPGESDAG</sequence>
<evidence type="ECO:0000256" key="12">
    <source>
        <dbReference type="ARBA" id="ARBA00047754"/>
    </source>
</evidence>
<gene>
    <name evidence="15" type="ORF">J2800_003418</name>
</gene>
<proteinExistence type="inferred from homology"/>
<dbReference type="GO" id="GO:0004748">
    <property type="term" value="F:ribonucleoside-diphosphate reductase activity, thioredoxin disulfide as acceptor"/>
    <property type="evidence" value="ECO:0007669"/>
    <property type="project" value="UniProtKB-EC"/>
</dbReference>
<evidence type="ECO:0000256" key="2">
    <source>
        <dbReference type="ARBA" id="ARBA00007405"/>
    </source>
</evidence>
<dbReference type="InterPro" id="IPR050862">
    <property type="entry name" value="RdRp_reductase_class-2"/>
</dbReference>
<evidence type="ECO:0000256" key="9">
    <source>
        <dbReference type="ARBA" id="ARBA00023285"/>
    </source>
</evidence>
<reference evidence="15 16" key="1">
    <citation type="submission" date="2023-07" db="EMBL/GenBank/DDBJ databases">
        <title>Sorghum-associated microbial communities from plants grown in Nebraska, USA.</title>
        <authorList>
            <person name="Schachtman D."/>
        </authorList>
    </citation>
    <scope>NUCLEOTIDE SEQUENCE [LARGE SCALE GENOMIC DNA]</scope>
    <source>
        <strain evidence="15 16">DS2154</strain>
    </source>
</reference>
<comment type="cofactor">
    <cofactor evidence="1">
        <name>adenosylcob(III)alamin</name>
        <dbReference type="ChEBI" id="CHEBI:18408"/>
    </cofactor>
</comment>
<dbReference type="PANTHER" id="PTHR43371:SF1">
    <property type="entry name" value="RIBONUCLEOSIDE-DIPHOSPHATE REDUCTASE"/>
    <property type="match status" value="1"/>
</dbReference>
<keyword evidence="9" id="KW-0170">Cobalt</keyword>
<evidence type="ECO:0000256" key="7">
    <source>
        <dbReference type="ARBA" id="ARBA00022741"/>
    </source>
</evidence>
<evidence type="ECO:0000256" key="4">
    <source>
        <dbReference type="ARBA" id="ARBA00014409"/>
    </source>
</evidence>
<evidence type="ECO:0000256" key="3">
    <source>
        <dbReference type="ARBA" id="ARBA00012274"/>
    </source>
</evidence>
<keyword evidence="16" id="KW-1185">Reference proteome</keyword>
<keyword evidence="7" id="KW-0547">Nucleotide-binding</keyword>
<comment type="similarity">
    <text evidence="2">Belongs to the ribonucleoside diphosphate reductase class-2 family.</text>
</comment>
<keyword evidence="8 15" id="KW-0560">Oxidoreductase</keyword>
<dbReference type="PANTHER" id="PTHR43371">
    <property type="entry name" value="VITAMIN B12-DEPENDENT RIBONUCLEOTIDE REDUCTASE"/>
    <property type="match status" value="1"/>
</dbReference>
<accession>A0ABU1N2I7</accession>
<comment type="catalytic activity">
    <reaction evidence="12">
        <text>a 2'-deoxyribonucleoside 5'-diphosphate + [thioredoxin]-disulfide + H2O = a ribonucleoside 5'-diphosphate + [thioredoxin]-dithiol</text>
        <dbReference type="Rhea" id="RHEA:23252"/>
        <dbReference type="Rhea" id="RHEA-COMP:10698"/>
        <dbReference type="Rhea" id="RHEA-COMP:10700"/>
        <dbReference type="ChEBI" id="CHEBI:15377"/>
        <dbReference type="ChEBI" id="CHEBI:29950"/>
        <dbReference type="ChEBI" id="CHEBI:50058"/>
        <dbReference type="ChEBI" id="CHEBI:57930"/>
        <dbReference type="ChEBI" id="CHEBI:73316"/>
        <dbReference type="EC" id="1.17.4.1"/>
    </reaction>
</comment>
<evidence type="ECO:0000256" key="8">
    <source>
        <dbReference type="ARBA" id="ARBA00023002"/>
    </source>
</evidence>
<evidence type="ECO:0000313" key="15">
    <source>
        <dbReference type="EMBL" id="MDR6532658.1"/>
    </source>
</evidence>
<dbReference type="Gene3D" id="3.20.70.20">
    <property type="match status" value="1"/>
</dbReference>
<evidence type="ECO:0000259" key="14">
    <source>
        <dbReference type="Pfam" id="PF12637"/>
    </source>
</evidence>
<protein>
    <recommendedName>
        <fullName evidence="4">Vitamin B12-dependent ribonucleotide reductase</fullName>
        <ecNumber evidence="3">1.17.4.1</ecNumber>
    </recommendedName>
    <alternativeName>
        <fullName evidence="11">Ribonucleoside-diphosphate reductase NrdJ</fullName>
    </alternativeName>
</protein>
<evidence type="ECO:0000256" key="6">
    <source>
        <dbReference type="ARBA" id="ARBA00022634"/>
    </source>
</evidence>
<dbReference type="EMBL" id="JAVDRL010000010">
    <property type="protein sequence ID" value="MDR6532658.1"/>
    <property type="molecule type" value="Genomic_DNA"/>
</dbReference>
<dbReference type="Proteomes" id="UP001262754">
    <property type="component" value="Unassembled WGS sequence"/>
</dbReference>
<dbReference type="Pfam" id="PF12637">
    <property type="entry name" value="TSCPD"/>
    <property type="match status" value="1"/>
</dbReference>
<comment type="caution">
    <text evidence="15">The sequence shown here is derived from an EMBL/GenBank/DDBJ whole genome shotgun (WGS) entry which is preliminary data.</text>
</comment>